<evidence type="ECO:0000256" key="1">
    <source>
        <dbReference type="ARBA" id="ARBA00004141"/>
    </source>
</evidence>
<sequence>MNTQALLLPVIHEFAQILIFIKPINNIQYKSGVSMFSANNYSIIIILGIVSFVLSFFGASVGLMLGQIRLPLIVYALQSTANGIGIATGTNLATAAMGACAGTYYHIKEGRVNYRVVCAIGIPSAIGAIISVLAFARIQADWIKVVIGIVLIYSSFQIANPKKPNQGEDKLSTHQRFLIEIGIGVGLGLLAGIVGLGLASIRLPAMIRVLGMEPKEAVGTNLAINFLTLATGGTASMLTLGVHWPLLLSLVPTTLLGSYIGAKTLKKIESSNLRKLIAWVLGGTGAFMIAESMH</sequence>
<comment type="subcellular location">
    <subcellularLocation>
        <location evidence="6">Cell membrane</location>
        <topology evidence="6">Multi-pass membrane protein</topology>
    </subcellularLocation>
    <subcellularLocation>
        <location evidence="1">Membrane</location>
        <topology evidence="1">Multi-pass membrane protein</topology>
    </subcellularLocation>
</comment>
<dbReference type="Proteomes" id="UP000186391">
    <property type="component" value="Unassembled WGS sequence"/>
</dbReference>
<feature type="transmembrane region" description="Helical" evidence="6">
    <location>
        <begin position="113"/>
        <end position="135"/>
    </location>
</feature>
<dbReference type="AlphaFoldDB" id="A0A1U7H4G8"/>
<dbReference type="PANTHER" id="PTHR43701">
    <property type="entry name" value="MEMBRANE TRANSPORTER PROTEIN MJ0441-RELATED"/>
    <property type="match status" value="1"/>
</dbReference>
<reference evidence="7 8" key="1">
    <citation type="submission" date="2016-11" db="EMBL/GenBank/DDBJ databases">
        <title>Draft Genome Sequences of Nine Cyanobacterial Strains from Diverse Habitats.</title>
        <authorList>
            <person name="Zhu T."/>
            <person name="Hou S."/>
            <person name="Lu X."/>
            <person name="Hess W.R."/>
        </authorList>
    </citation>
    <scope>NUCLEOTIDE SEQUENCE [LARGE SCALE GENOMIC DNA]</scope>
    <source>
        <strain evidence="7 8">NIES-592</strain>
    </source>
</reference>
<dbReference type="Pfam" id="PF01925">
    <property type="entry name" value="TauE"/>
    <property type="match status" value="1"/>
</dbReference>
<comment type="similarity">
    <text evidence="2 6">Belongs to the 4-toluene sulfonate uptake permease (TSUP) (TC 2.A.102) family.</text>
</comment>
<evidence type="ECO:0000256" key="3">
    <source>
        <dbReference type="ARBA" id="ARBA00022692"/>
    </source>
</evidence>
<evidence type="ECO:0000313" key="8">
    <source>
        <dbReference type="Proteomes" id="UP000186391"/>
    </source>
</evidence>
<feature type="transmembrane region" description="Helical" evidence="6">
    <location>
        <begin position="179"/>
        <end position="201"/>
    </location>
</feature>
<keyword evidence="4 6" id="KW-1133">Transmembrane helix</keyword>
<protein>
    <recommendedName>
        <fullName evidence="6">Probable membrane transporter protein</fullName>
    </recommendedName>
</protein>
<dbReference type="InterPro" id="IPR051598">
    <property type="entry name" value="TSUP/Inactive_protease-like"/>
</dbReference>
<accession>A0A1U7H4G8</accession>
<comment type="caution">
    <text evidence="7">The sequence shown here is derived from an EMBL/GenBank/DDBJ whole genome shotgun (WGS) entry which is preliminary data.</text>
</comment>
<gene>
    <name evidence="7" type="ORF">NIES592_00290</name>
</gene>
<dbReference type="OrthoDB" id="512593at2"/>
<evidence type="ECO:0000313" key="7">
    <source>
        <dbReference type="EMBL" id="OKH16157.1"/>
    </source>
</evidence>
<dbReference type="PANTHER" id="PTHR43701:SF2">
    <property type="entry name" value="MEMBRANE TRANSPORTER PROTEIN YJNA-RELATED"/>
    <property type="match status" value="1"/>
</dbReference>
<evidence type="ECO:0000256" key="2">
    <source>
        <dbReference type="ARBA" id="ARBA00009142"/>
    </source>
</evidence>
<keyword evidence="5 6" id="KW-0472">Membrane</keyword>
<evidence type="ECO:0000256" key="5">
    <source>
        <dbReference type="ARBA" id="ARBA00023136"/>
    </source>
</evidence>
<organism evidence="7 8">
    <name type="scientific">Fischerella major NIES-592</name>
    <dbReference type="NCBI Taxonomy" id="210994"/>
    <lineage>
        <taxon>Bacteria</taxon>
        <taxon>Bacillati</taxon>
        <taxon>Cyanobacteriota</taxon>
        <taxon>Cyanophyceae</taxon>
        <taxon>Nostocales</taxon>
        <taxon>Hapalosiphonaceae</taxon>
        <taxon>Fischerella</taxon>
    </lineage>
</organism>
<keyword evidence="3 6" id="KW-0812">Transmembrane</keyword>
<feature type="transmembrane region" description="Helical" evidence="6">
    <location>
        <begin position="142"/>
        <end position="159"/>
    </location>
</feature>
<name>A0A1U7H4G8_9CYAN</name>
<keyword evidence="6" id="KW-1003">Cell membrane</keyword>
<proteinExistence type="inferred from homology"/>
<evidence type="ECO:0000256" key="4">
    <source>
        <dbReference type="ARBA" id="ARBA00022989"/>
    </source>
</evidence>
<feature type="transmembrane region" description="Helical" evidence="6">
    <location>
        <begin position="41"/>
        <end position="65"/>
    </location>
</feature>
<feature type="transmembrane region" description="Helical" evidence="6">
    <location>
        <begin position="86"/>
        <end position="107"/>
    </location>
</feature>
<dbReference type="InterPro" id="IPR002781">
    <property type="entry name" value="TM_pro_TauE-like"/>
</dbReference>
<dbReference type="GO" id="GO:0005886">
    <property type="term" value="C:plasma membrane"/>
    <property type="evidence" value="ECO:0007669"/>
    <property type="project" value="UniProtKB-SubCell"/>
</dbReference>
<keyword evidence="8" id="KW-1185">Reference proteome</keyword>
<dbReference type="EMBL" id="MRCA01000001">
    <property type="protein sequence ID" value="OKH16157.1"/>
    <property type="molecule type" value="Genomic_DNA"/>
</dbReference>
<evidence type="ECO:0000256" key="6">
    <source>
        <dbReference type="RuleBase" id="RU363041"/>
    </source>
</evidence>
<dbReference type="RefSeq" id="WP_062249602.1">
    <property type="nucleotide sequence ID" value="NZ_MRCA01000001.1"/>
</dbReference>
<feature type="transmembrane region" description="Helical" evidence="6">
    <location>
        <begin position="222"/>
        <end position="240"/>
    </location>
</feature>